<evidence type="ECO:0000256" key="10">
    <source>
        <dbReference type="SAM" id="MobiDB-lite"/>
    </source>
</evidence>
<dbReference type="Proteomes" id="UP001187192">
    <property type="component" value="Unassembled WGS sequence"/>
</dbReference>
<evidence type="ECO:0000256" key="7">
    <source>
        <dbReference type="ARBA" id="ARBA00023163"/>
    </source>
</evidence>
<dbReference type="AlphaFoldDB" id="A0AA88A4Y5"/>
<dbReference type="PROSITE" id="PS00028">
    <property type="entry name" value="ZINC_FINGER_C2H2_1"/>
    <property type="match status" value="2"/>
</dbReference>
<keyword evidence="8" id="KW-0539">Nucleus</keyword>
<keyword evidence="3" id="KW-0677">Repeat</keyword>
<dbReference type="EMBL" id="BTGU01000009">
    <property type="protein sequence ID" value="GMN39253.1"/>
    <property type="molecule type" value="Genomic_DNA"/>
</dbReference>
<reference evidence="12" key="1">
    <citation type="submission" date="2023-07" db="EMBL/GenBank/DDBJ databases">
        <title>draft genome sequence of fig (Ficus carica).</title>
        <authorList>
            <person name="Takahashi T."/>
            <person name="Nishimura K."/>
        </authorList>
    </citation>
    <scope>NUCLEOTIDE SEQUENCE</scope>
</reference>
<keyword evidence="5" id="KW-0862">Zinc</keyword>
<evidence type="ECO:0000256" key="1">
    <source>
        <dbReference type="ARBA" id="ARBA00004123"/>
    </source>
</evidence>
<evidence type="ECO:0000313" key="12">
    <source>
        <dbReference type="EMBL" id="GMN39253.1"/>
    </source>
</evidence>
<evidence type="ECO:0000256" key="4">
    <source>
        <dbReference type="ARBA" id="ARBA00022771"/>
    </source>
</evidence>
<dbReference type="SUPFAM" id="SSF57667">
    <property type="entry name" value="beta-beta-alpha zinc fingers"/>
    <property type="match status" value="1"/>
</dbReference>
<keyword evidence="13" id="KW-1185">Reference proteome</keyword>
<evidence type="ECO:0000256" key="2">
    <source>
        <dbReference type="ARBA" id="ARBA00022723"/>
    </source>
</evidence>
<dbReference type="SMART" id="SM00355">
    <property type="entry name" value="ZnF_C2H2"/>
    <property type="match status" value="2"/>
</dbReference>
<evidence type="ECO:0000256" key="6">
    <source>
        <dbReference type="ARBA" id="ARBA00023015"/>
    </source>
</evidence>
<keyword evidence="6" id="KW-0805">Transcription regulation</keyword>
<evidence type="ECO:0000259" key="11">
    <source>
        <dbReference type="PROSITE" id="PS50157"/>
    </source>
</evidence>
<evidence type="ECO:0000256" key="3">
    <source>
        <dbReference type="ARBA" id="ARBA00022737"/>
    </source>
</evidence>
<organism evidence="12 13">
    <name type="scientific">Ficus carica</name>
    <name type="common">Common fig</name>
    <dbReference type="NCBI Taxonomy" id="3494"/>
    <lineage>
        <taxon>Eukaryota</taxon>
        <taxon>Viridiplantae</taxon>
        <taxon>Streptophyta</taxon>
        <taxon>Embryophyta</taxon>
        <taxon>Tracheophyta</taxon>
        <taxon>Spermatophyta</taxon>
        <taxon>Magnoliopsida</taxon>
        <taxon>eudicotyledons</taxon>
        <taxon>Gunneridae</taxon>
        <taxon>Pentapetalae</taxon>
        <taxon>rosids</taxon>
        <taxon>fabids</taxon>
        <taxon>Rosales</taxon>
        <taxon>Moraceae</taxon>
        <taxon>Ficeae</taxon>
        <taxon>Ficus</taxon>
    </lineage>
</organism>
<evidence type="ECO:0000313" key="13">
    <source>
        <dbReference type="Proteomes" id="UP001187192"/>
    </source>
</evidence>
<dbReference type="PANTHER" id="PTHR26374:SF456">
    <property type="entry name" value="ZINC FINGER PROTEIN ZAT5-LIKE"/>
    <property type="match status" value="1"/>
</dbReference>
<dbReference type="GO" id="GO:0008270">
    <property type="term" value="F:zinc ion binding"/>
    <property type="evidence" value="ECO:0007669"/>
    <property type="project" value="UniProtKB-KW"/>
</dbReference>
<feature type="region of interest" description="Disordered" evidence="10">
    <location>
        <begin position="138"/>
        <end position="158"/>
    </location>
</feature>
<proteinExistence type="predicted"/>
<keyword evidence="4 9" id="KW-0863">Zinc-finger</keyword>
<keyword evidence="2" id="KW-0479">Metal-binding</keyword>
<dbReference type="PANTHER" id="PTHR26374">
    <property type="entry name" value="ZINC FINGER PROTEIN ZAT5"/>
    <property type="match status" value="1"/>
</dbReference>
<dbReference type="GO" id="GO:0005634">
    <property type="term" value="C:nucleus"/>
    <property type="evidence" value="ECO:0007669"/>
    <property type="project" value="UniProtKB-SubCell"/>
</dbReference>
<feature type="domain" description="C2H2-type" evidence="11">
    <location>
        <begin position="213"/>
        <end position="235"/>
    </location>
</feature>
<evidence type="ECO:0000256" key="9">
    <source>
        <dbReference type="PROSITE-ProRule" id="PRU00042"/>
    </source>
</evidence>
<sequence>METQDDYHQVNKQMMIKGKRTKRHRAQSQSVSSLALSIAAPSSSSSTGGGGELVLLDGVSTSSLDDQSSVSRTMSRTTEEEDMANCLILLAQGRDRHDHHGDRDHPGMRNSEPARHVSDGVYQCKTCDRCFPSFQALGGHRASHKKPKGNNTTGQEKKTTSFLVVDHDYHEQFVNSATSTALSLQISSGGILGNVNVNSNNISCNNSNKPKVHECSVCGAEFTSGQALGGHMRRHRTTSFMAAPTATTTLSAGTTSSFDHLPRESKKPRNVLQLDLNLPAPDDDRRETKFPFSGKEQVIVFAASPLVDCHY</sequence>
<evidence type="ECO:0000256" key="5">
    <source>
        <dbReference type="ARBA" id="ARBA00022833"/>
    </source>
</evidence>
<dbReference type="Pfam" id="PF13912">
    <property type="entry name" value="zf-C2H2_6"/>
    <property type="match status" value="2"/>
</dbReference>
<comment type="subcellular location">
    <subcellularLocation>
        <location evidence="1">Nucleus</location>
    </subcellularLocation>
</comment>
<dbReference type="InterPro" id="IPR036236">
    <property type="entry name" value="Znf_C2H2_sf"/>
</dbReference>
<evidence type="ECO:0000256" key="8">
    <source>
        <dbReference type="ARBA" id="ARBA00023242"/>
    </source>
</evidence>
<gene>
    <name evidence="12" type="ORF">TIFTF001_008486</name>
</gene>
<dbReference type="PROSITE" id="PS50157">
    <property type="entry name" value="ZINC_FINGER_C2H2_2"/>
    <property type="match status" value="2"/>
</dbReference>
<keyword evidence="7" id="KW-0804">Transcription</keyword>
<comment type="caution">
    <text evidence="12">The sequence shown here is derived from an EMBL/GenBank/DDBJ whole genome shotgun (WGS) entry which is preliminary data.</text>
</comment>
<dbReference type="InterPro" id="IPR013087">
    <property type="entry name" value="Znf_C2H2_type"/>
</dbReference>
<dbReference type="Gene3D" id="3.30.160.60">
    <property type="entry name" value="Classic Zinc Finger"/>
    <property type="match status" value="1"/>
</dbReference>
<name>A0AA88A4Y5_FICCA</name>
<protein>
    <recommendedName>
        <fullName evidence="11">C2H2-type domain-containing protein</fullName>
    </recommendedName>
</protein>
<feature type="domain" description="C2H2-type" evidence="11">
    <location>
        <begin position="122"/>
        <end position="149"/>
    </location>
</feature>
<accession>A0AA88A4Y5</accession>